<evidence type="ECO:0008006" key="6">
    <source>
        <dbReference type="Google" id="ProtNLM"/>
    </source>
</evidence>
<evidence type="ECO:0000259" key="2">
    <source>
        <dbReference type="PROSITE" id="PS50883"/>
    </source>
</evidence>
<evidence type="ECO:0000259" key="3">
    <source>
        <dbReference type="PROSITE" id="PS50887"/>
    </source>
</evidence>
<comment type="caution">
    <text evidence="4">The sequence shown here is derived from an EMBL/GenBank/DDBJ whole genome shotgun (WGS) entry which is preliminary data.</text>
</comment>
<keyword evidence="1" id="KW-0812">Transmembrane</keyword>
<reference evidence="4" key="2">
    <citation type="submission" date="2020-09" db="EMBL/GenBank/DDBJ databases">
        <authorList>
            <person name="Sun Q."/>
            <person name="Kim S."/>
        </authorList>
    </citation>
    <scope>NUCLEOTIDE SEQUENCE</scope>
    <source>
        <strain evidence="4">KCTC 22164</strain>
    </source>
</reference>
<accession>A0A918N0E9</accession>
<feature type="domain" description="GGDEF" evidence="3">
    <location>
        <begin position="99"/>
        <end position="230"/>
    </location>
</feature>
<dbReference type="PROSITE" id="PS50887">
    <property type="entry name" value="GGDEF"/>
    <property type="match status" value="1"/>
</dbReference>
<dbReference type="CDD" id="cd01948">
    <property type="entry name" value="EAL"/>
    <property type="match status" value="1"/>
</dbReference>
<dbReference type="Pfam" id="PF00563">
    <property type="entry name" value="EAL"/>
    <property type="match status" value="1"/>
</dbReference>
<reference evidence="4" key="1">
    <citation type="journal article" date="2014" name="Int. J. Syst. Evol. Microbiol.">
        <title>Complete genome sequence of Corynebacterium casei LMG S-19264T (=DSM 44701T), isolated from a smear-ripened cheese.</title>
        <authorList>
            <consortium name="US DOE Joint Genome Institute (JGI-PGF)"/>
            <person name="Walter F."/>
            <person name="Albersmeier A."/>
            <person name="Kalinowski J."/>
            <person name="Ruckert C."/>
        </authorList>
    </citation>
    <scope>NUCLEOTIDE SEQUENCE</scope>
    <source>
        <strain evidence="4">KCTC 22164</strain>
    </source>
</reference>
<dbReference type="AlphaFoldDB" id="A0A918N0E9"/>
<keyword evidence="5" id="KW-1185">Reference proteome</keyword>
<dbReference type="InterPro" id="IPR043128">
    <property type="entry name" value="Rev_trsase/Diguanyl_cyclase"/>
</dbReference>
<dbReference type="SUPFAM" id="SSF141868">
    <property type="entry name" value="EAL domain-like"/>
    <property type="match status" value="1"/>
</dbReference>
<organism evidence="4 5">
    <name type="scientific">Alteromonas halophila</name>
    <dbReference type="NCBI Taxonomy" id="516698"/>
    <lineage>
        <taxon>Bacteria</taxon>
        <taxon>Pseudomonadati</taxon>
        <taxon>Pseudomonadota</taxon>
        <taxon>Gammaproteobacteria</taxon>
        <taxon>Alteromonadales</taxon>
        <taxon>Alteromonadaceae</taxon>
        <taxon>Alteromonas/Salinimonas group</taxon>
        <taxon>Alteromonas</taxon>
    </lineage>
</organism>
<dbReference type="PANTHER" id="PTHR44757:SF2">
    <property type="entry name" value="BIOFILM ARCHITECTURE MAINTENANCE PROTEIN MBAA"/>
    <property type="match status" value="1"/>
</dbReference>
<dbReference type="NCBIfam" id="TIGR00254">
    <property type="entry name" value="GGDEF"/>
    <property type="match status" value="1"/>
</dbReference>
<evidence type="ECO:0000313" key="5">
    <source>
        <dbReference type="Proteomes" id="UP000631300"/>
    </source>
</evidence>
<dbReference type="InterPro" id="IPR035919">
    <property type="entry name" value="EAL_sf"/>
</dbReference>
<dbReference type="EMBL" id="BMXP01000009">
    <property type="protein sequence ID" value="GGW93544.1"/>
    <property type="molecule type" value="Genomic_DNA"/>
</dbReference>
<gene>
    <name evidence="4" type="ORF">GCM10007391_29910</name>
</gene>
<name>A0A918N0E9_9ALTE</name>
<feature type="transmembrane region" description="Helical" evidence="1">
    <location>
        <begin position="9"/>
        <end position="30"/>
    </location>
</feature>
<proteinExistence type="predicted"/>
<dbReference type="PROSITE" id="PS50883">
    <property type="entry name" value="EAL"/>
    <property type="match status" value="1"/>
</dbReference>
<feature type="domain" description="EAL" evidence="2">
    <location>
        <begin position="235"/>
        <end position="492"/>
    </location>
</feature>
<dbReference type="CDD" id="cd01949">
    <property type="entry name" value="GGDEF"/>
    <property type="match status" value="1"/>
</dbReference>
<keyword evidence="1" id="KW-1133">Transmembrane helix</keyword>
<dbReference type="InterPro" id="IPR052155">
    <property type="entry name" value="Biofilm_reg_signaling"/>
</dbReference>
<dbReference type="InterPro" id="IPR000160">
    <property type="entry name" value="GGDEF_dom"/>
</dbReference>
<dbReference type="SMART" id="SM00267">
    <property type="entry name" value="GGDEF"/>
    <property type="match status" value="1"/>
</dbReference>
<evidence type="ECO:0000313" key="4">
    <source>
        <dbReference type="EMBL" id="GGW93544.1"/>
    </source>
</evidence>
<dbReference type="Gene3D" id="3.20.20.450">
    <property type="entry name" value="EAL domain"/>
    <property type="match status" value="1"/>
</dbReference>
<protein>
    <recommendedName>
        <fullName evidence="6">Bifunctional diguanylate cyclase/phosphodiesterase</fullName>
    </recommendedName>
</protein>
<feature type="transmembrane region" description="Helical" evidence="1">
    <location>
        <begin position="42"/>
        <end position="59"/>
    </location>
</feature>
<dbReference type="InterPro" id="IPR029787">
    <property type="entry name" value="Nucleotide_cyclase"/>
</dbReference>
<keyword evidence="1" id="KW-0472">Membrane</keyword>
<dbReference type="SUPFAM" id="SSF55073">
    <property type="entry name" value="Nucleotide cyclase"/>
    <property type="match status" value="1"/>
</dbReference>
<evidence type="ECO:0000256" key="1">
    <source>
        <dbReference type="SAM" id="Phobius"/>
    </source>
</evidence>
<dbReference type="Proteomes" id="UP000631300">
    <property type="component" value="Unassembled WGS sequence"/>
</dbReference>
<dbReference type="Pfam" id="PF00990">
    <property type="entry name" value="GGDEF"/>
    <property type="match status" value="1"/>
</dbReference>
<dbReference type="Gene3D" id="3.30.70.270">
    <property type="match status" value="1"/>
</dbReference>
<dbReference type="PANTHER" id="PTHR44757">
    <property type="entry name" value="DIGUANYLATE CYCLASE DGCP"/>
    <property type="match status" value="1"/>
</dbReference>
<dbReference type="SMART" id="SM00052">
    <property type="entry name" value="EAL"/>
    <property type="match status" value="1"/>
</dbReference>
<sequence length="505" mass="56342">MRSALSGALIYAIVGGLWILFSDQALSLLVADTKAYQELQTYKGWFYVVVTSLLLFMLLSRAVKKTQTLLQIDPLTYLPRHFQFSLALDKILKSLPHGSSLIMMDIDINNFSKINESKGHEFADKVLLTLANKLKNEFRDGALIGRLGADNFGIAVSHHEHSDSFDVYASRVFNALKRVSDKLDYPVQASIGIAIAPGDGKRSRELITRATAALQNLKGKGEGLFGYFSRELSTQLQRRQLIVHALRQPDCFSRFSLVYQPQYNALSKQVCGVEVLCRWHHPELGPVSPAEFIPVAEEIGVSGRISDWVIRQAYKELSDSDCLAVLPRVSVNISATEFNDELQLQALTRLFTHYSHFARYCQLEITETAALENPRANSQLLMALKALGLRFSIDDFGTGYTSLAMLQNLPIDEIKIDRAFVNSVEADTSTRRIVMSIIDIAANFGVNSVAEGVETDSQLKVLQETQCAEVQGYLLCHPLTIEQLKVRLKAERTQNAEVLSVNAPR</sequence>
<dbReference type="InterPro" id="IPR001633">
    <property type="entry name" value="EAL_dom"/>
</dbReference>